<comment type="caution">
    <text evidence="7">The sequence shown here is derived from an EMBL/GenBank/DDBJ whole genome shotgun (WGS) entry which is preliminary data.</text>
</comment>
<comment type="function">
    <text evidence="1">Is involved in generating a small heat-stable compound (Nod), an acylated oligomer of N-acetylglucosamine, that stimulates mitosis in various plant protoplasts.</text>
</comment>
<dbReference type="Proteomes" id="UP000239736">
    <property type="component" value="Unassembled WGS sequence"/>
</dbReference>
<keyword evidence="8" id="KW-1185">Reference proteome</keyword>
<feature type="domain" description="NodB homology" evidence="6">
    <location>
        <begin position="61"/>
        <end position="261"/>
    </location>
</feature>
<dbReference type="EMBL" id="PRDS01000012">
    <property type="protein sequence ID" value="PPB79513.1"/>
    <property type="molecule type" value="Genomic_DNA"/>
</dbReference>
<dbReference type="Gene3D" id="3.20.20.370">
    <property type="entry name" value="Glycoside hydrolase/deacetylase"/>
    <property type="match status" value="1"/>
</dbReference>
<evidence type="ECO:0000256" key="5">
    <source>
        <dbReference type="ARBA" id="ARBA00032976"/>
    </source>
</evidence>
<dbReference type="InterPro" id="IPR011330">
    <property type="entry name" value="Glyco_hydro/deAcase_b/a-brl"/>
</dbReference>
<dbReference type="GO" id="GO:0016810">
    <property type="term" value="F:hydrolase activity, acting on carbon-nitrogen (but not peptide) bonds"/>
    <property type="evidence" value="ECO:0007669"/>
    <property type="project" value="InterPro"/>
</dbReference>
<dbReference type="SUPFAM" id="SSF88713">
    <property type="entry name" value="Glycoside hydrolase/deacetylase"/>
    <property type="match status" value="1"/>
</dbReference>
<reference evidence="7 8" key="1">
    <citation type="submission" date="2018-01" db="EMBL/GenBank/DDBJ databases">
        <title>Genomic Encyclopedia of Archaeal and Bacterial Type Strains, Phase II (KMG-II): from individual species to whole genera.</title>
        <authorList>
            <person name="Goeker M."/>
        </authorList>
    </citation>
    <scope>NUCLEOTIDE SEQUENCE [LARGE SCALE GENOMIC DNA]</scope>
    <source>
        <strain evidence="7 8">DSM 12048</strain>
    </source>
</reference>
<name>A0A2S5JDG6_9RHOB</name>
<keyword evidence="4" id="KW-0732">Signal</keyword>
<dbReference type="GO" id="GO:0005975">
    <property type="term" value="P:carbohydrate metabolic process"/>
    <property type="evidence" value="ECO:0007669"/>
    <property type="project" value="InterPro"/>
</dbReference>
<gene>
    <name evidence="7" type="ORF">LV82_02795</name>
</gene>
<evidence type="ECO:0000313" key="7">
    <source>
        <dbReference type="EMBL" id="PPB79513.1"/>
    </source>
</evidence>
<dbReference type="InterPro" id="IPR002509">
    <property type="entry name" value="NODB_dom"/>
</dbReference>
<dbReference type="PANTHER" id="PTHR34216">
    <property type="match status" value="1"/>
</dbReference>
<protein>
    <recommendedName>
        <fullName evidence="3">Chitooligosaccharide deacetylase</fullName>
    </recommendedName>
    <alternativeName>
        <fullName evidence="5">Nodulation protein B</fullName>
    </alternativeName>
</protein>
<accession>A0A2S5JDG6</accession>
<dbReference type="Pfam" id="PF01522">
    <property type="entry name" value="Polysacc_deac_1"/>
    <property type="match status" value="1"/>
</dbReference>
<dbReference type="RefSeq" id="WP_170063453.1">
    <property type="nucleotide sequence ID" value="NZ_PRDS01000012.1"/>
</dbReference>
<sequence>MPPPVIDILMYHSISNRGGATSITPEVFLSQVDALAQSGLPVITMDDLLAARRGGPALPDRSIILTFDDGFRDFLDTAWPVLSRHGFRPIVYLPTAHVGRAERWAGGAEPPRALMSWAEIRALAAEGVLFGSHTVSHADLDLLDGDASMAELIVSRRKLEDILDRPVRHFAPPYGRAGPEVRSQIAQVYETSVGTRLGQATAKSDPFDLPRIEMFYFTDLSRWRDWLAGKGKAYLVLRRGLRAIRHAVLHPSGANPRRTPS</sequence>
<proteinExistence type="inferred from homology"/>
<dbReference type="AlphaFoldDB" id="A0A2S5JDG6"/>
<dbReference type="CDD" id="cd10918">
    <property type="entry name" value="CE4_NodB_like_5s_6s"/>
    <property type="match status" value="1"/>
</dbReference>
<evidence type="ECO:0000256" key="3">
    <source>
        <dbReference type="ARBA" id="ARBA00020071"/>
    </source>
</evidence>
<organism evidence="7 8">
    <name type="scientific">Albidovulum inexpectatum</name>
    <dbReference type="NCBI Taxonomy" id="196587"/>
    <lineage>
        <taxon>Bacteria</taxon>
        <taxon>Pseudomonadati</taxon>
        <taxon>Pseudomonadota</taxon>
        <taxon>Alphaproteobacteria</taxon>
        <taxon>Rhodobacterales</taxon>
        <taxon>Paracoccaceae</taxon>
        <taxon>Albidovulum</taxon>
    </lineage>
</organism>
<dbReference type="PROSITE" id="PS51677">
    <property type="entry name" value="NODB"/>
    <property type="match status" value="1"/>
</dbReference>
<evidence type="ECO:0000256" key="2">
    <source>
        <dbReference type="ARBA" id="ARBA00010973"/>
    </source>
</evidence>
<comment type="similarity">
    <text evidence="2">Belongs to the polysaccharide deacetylase family.</text>
</comment>
<evidence type="ECO:0000256" key="1">
    <source>
        <dbReference type="ARBA" id="ARBA00003236"/>
    </source>
</evidence>
<evidence type="ECO:0000313" key="8">
    <source>
        <dbReference type="Proteomes" id="UP000239736"/>
    </source>
</evidence>
<dbReference type="InterPro" id="IPR051398">
    <property type="entry name" value="Polysacch_Deacetylase"/>
</dbReference>
<evidence type="ECO:0000259" key="6">
    <source>
        <dbReference type="PROSITE" id="PS51677"/>
    </source>
</evidence>
<evidence type="ECO:0000256" key="4">
    <source>
        <dbReference type="ARBA" id="ARBA00022729"/>
    </source>
</evidence>
<dbReference type="PANTHER" id="PTHR34216:SF7">
    <property type="entry name" value="POLY-BETA-1,6-N-ACETYL-D-GLUCOSAMINE N-DEACETYLASE"/>
    <property type="match status" value="1"/>
</dbReference>